<comment type="caution">
    <text evidence="2">The sequence shown here is derived from an EMBL/GenBank/DDBJ whole genome shotgun (WGS) entry which is preliminary data.</text>
</comment>
<keyword evidence="3" id="KW-1185">Reference proteome</keyword>
<dbReference type="SUPFAM" id="SSF53067">
    <property type="entry name" value="Actin-like ATPase domain"/>
    <property type="match status" value="1"/>
</dbReference>
<dbReference type="AlphaFoldDB" id="A0A011UC05"/>
<dbReference type="PATRIC" id="fig|1341156.4.peg.3161"/>
<dbReference type="GO" id="GO:0002949">
    <property type="term" value="P:tRNA threonylcarbamoyladenosine modification"/>
    <property type="evidence" value="ECO:0007669"/>
    <property type="project" value="InterPro"/>
</dbReference>
<dbReference type="InterPro" id="IPR022496">
    <property type="entry name" value="T6A_TsaB"/>
</dbReference>
<organism evidence="2 3">
    <name type="scientific">Ruminococcus albus SY3</name>
    <dbReference type="NCBI Taxonomy" id="1341156"/>
    <lineage>
        <taxon>Bacteria</taxon>
        <taxon>Bacillati</taxon>
        <taxon>Bacillota</taxon>
        <taxon>Clostridia</taxon>
        <taxon>Eubacteriales</taxon>
        <taxon>Oscillospiraceae</taxon>
        <taxon>Ruminococcus</taxon>
    </lineage>
</organism>
<accession>A0A011UC05</accession>
<dbReference type="GO" id="GO:0005829">
    <property type="term" value="C:cytosol"/>
    <property type="evidence" value="ECO:0007669"/>
    <property type="project" value="TreeGrafter"/>
</dbReference>
<reference evidence="2 3" key="1">
    <citation type="submission" date="2013-06" db="EMBL/GenBank/DDBJ databases">
        <title>Rumen cellulosomics: divergent fiber-degrading strategies revealed by comparative genome-wide analysis of six Ruminococcal strains.</title>
        <authorList>
            <person name="Dassa B."/>
            <person name="Borovok I."/>
            <person name="Lamed R."/>
            <person name="Flint H."/>
            <person name="Yeoman C.J."/>
            <person name="White B."/>
            <person name="Bayer E.A."/>
        </authorList>
    </citation>
    <scope>NUCLEOTIDE SEQUENCE [LARGE SCALE GENOMIC DNA]</scope>
    <source>
        <strain evidence="2 3">SY3</strain>
    </source>
</reference>
<evidence type="ECO:0000313" key="2">
    <source>
        <dbReference type="EMBL" id="EXM38139.1"/>
    </source>
</evidence>
<feature type="domain" description="Gcp-like" evidence="1">
    <location>
        <begin position="34"/>
        <end position="143"/>
    </location>
</feature>
<dbReference type="PANTHER" id="PTHR11735">
    <property type="entry name" value="TRNA N6-ADENOSINE THREONYLCARBAMOYLTRANSFERASE"/>
    <property type="match status" value="1"/>
</dbReference>
<dbReference type="PANTHER" id="PTHR11735:SF11">
    <property type="entry name" value="TRNA THREONYLCARBAMOYLADENOSINE BIOSYNTHESIS PROTEIN TSAB"/>
    <property type="match status" value="1"/>
</dbReference>
<dbReference type="EMBL" id="JEOB01000004">
    <property type="protein sequence ID" value="EXM38139.1"/>
    <property type="molecule type" value="Genomic_DNA"/>
</dbReference>
<dbReference type="RefSeq" id="WP_037290365.1">
    <property type="nucleotide sequence ID" value="NZ_JEOB01000004.1"/>
</dbReference>
<dbReference type="InterPro" id="IPR043129">
    <property type="entry name" value="ATPase_NBD"/>
</dbReference>
<dbReference type="OrthoDB" id="9784166at2"/>
<gene>
    <name evidence="2" type="ORF">RASY3_17805</name>
</gene>
<proteinExistence type="predicted"/>
<dbReference type="CDD" id="cd24032">
    <property type="entry name" value="ASKHA_NBD_TsaB"/>
    <property type="match status" value="1"/>
</dbReference>
<dbReference type="Pfam" id="PF00814">
    <property type="entry name" value="TsaD"/>
    <property type="match status" value="1"/>
</dbReference>
<dbReference type="InterPro" id="IPR000905">
    <property type="entry name" value="Gcp-like_dom"/>
</dbReference>
<evidence type="ECO:0000259" key="1">
    <source>
        <dbReference type="Pfam" id="PF00814"/>
    </source>
</evidence>
<protein>
    <recommendedName>
        <fullName evidence="1">Gcp-like domain-containing protein</fullName>
    </recommendedName>
</protein>
<dbReference type="Gene3D" id="3.30.420.40">
    <property type="match status" value="2"/>
</dbReference>
<dbReference type="NCBIfam" id="TIGR03725">
    <property type="entry name" value="T6A_YeaZ"/>
    <property type="match status" value="1"/>
</dbReference>
<evidence type="ECO:0000313" key="3">
    <source>
        <dbReference type="Proteomes" id="UP000021369"/>
    </source>
</evidence>
<dbReference type="Proteomes" id="UP000021369">
    <property type="component" value="Unassembled WGS sequence"/>
</dbReference>
<sequence length="230" mass="24428">MKILAIDTSGKTASVAISDGARLLWEKTVFTKLTHSQVILPMVESALEETGLDYPDIDCIAIANGPGSYTGLRIGVGAVKGICMGAPNIKAAGVSTLLALAYNCVGFEGKIFSVMRARPKIIYAAAFESSGGKIIRMTEDKVCGEDEFFSQIGFCGNVMLVGDCAEEIKAGRFAESDNVRTAPLNCVLQRASSLCLAVEDDPTLMCSADELAVSYLQATKAEKDKAHRDS</sequence>
<name>A0A011UC05_RUMAL</name>